<evidence type="ECO:0000256" key="4">
    <source>
        <dbReference type="ARBA" id="ARBA00023125"/>
    </source>
</evidence>
<sequence>MFRGFVSRHACAPCRRRKTRCTGERPICSPCRRSGQQCVYEPCSVTIGENETGESDILARMARREARVLELSERVVSASGLETGSIPNYLLLAIIAPSARFSIEEYYRGWTHEATEAYARWVLALMEHFMVDENLRIEVIQTLNILAIIDYIIGRIQPAWMKVGLAMREAQTMRLMSEPCMSLDLAEQEEQRREFWSVFLLDRLISCAKGRPLAIQDDECTFQLPCDEETLRAVQCKETYTLRELLSWDGPGGVVPSSFGLVILTAARREERIPPWHTDSEMSRLASSLLLLESFITADQEKLGTTSPQGSQVLFARILFHLCHCLLNHPAVIRSRLGDFASRVPVSFTRKAMQAAHKHAIQLTDLVGGEGSGGCLFESSFYPYCVVVAGGIHALAVHWPEREITAADASVYANKNLSMLEQLAATWQHATSMALRLDDSRLPVKYLNLSAHPLR</sequence>
<name>A0ABR4FH92_9EURO</name>
<dbReference type="PANTHER" id="PTHR47338">
    <property type="entry name" value="ZN(II)2CYS6 TRANSCRIPTION FACTOR (EUROFUNG)-RELATED"/>
    <property type="match status" value="1"/>
</dbReference>
<dbReference type="Pfam" id="PF04082">
    <property type="entry name" value="Fungal_trans"/>
    <property type="match status" value="1"/>
</dbReference>
<evidence type="ECO:0000259" key="7">
    <source>
        <dbReference type="PROSITE" id="PS50048"/>
    </source>
</evidence>
<evidence type="ECO:0000313" key="8">
    <source>
        <dbReference type="EMBL" id="KAL2782615.1"/>
    </source>
</evidence>
<dbReference type="EMBL" id="JBFTWV010000371">
    <property type="protein sequence ID" value="KAL2782615.1"/>
    <property type="molecule type" value="Genomic_DNA"/>
</dbReference>
<protein>
    <submittedName>
        <fullName evidence="8">Fungal-specific transcription factor domain-containing protein</fullName>
    </submittedName>
</protein>
<proteinExistence type="predicted"/>
<keyword evidence="6" id="KW-0539">Nucleus</keyword>
<dbReference type="PROSITE" id="PS50048">
    <property type="entry name" value="ZN2_CY6_FUNGAL_2"/>
    <property type="match status" value="1"/>
</dbReference>
<feature type="domain" description="Zn(2)-C6 fungal-type" evidence="7">
    <location>
        <begin position="10"/>
        <end position="40"/>
    </location>
</feature>
<evidence type="ECO:0000256" key="6">
    <source>
        <dbReference type="ARBA" id="ARBA00023242"/>
    </source>
</evidence>
<keyword evidence="2" id="KW-0479">Metal-binding</keyword>
<reference evidence="8 9" key="1">
    <citation type="submission" date="2024-07" db="EMBL/GenBank/DDBJ databases">
        <title>Section-level genome sequencing and comparative genomics of Aspergillus sections Usti and Cavernicolus.</title>
        <authorList>
            <consortium name="Lawrence Berkeley National Laboratory"/>
            <person name="Nybo J.L."/>
            <person name="Vesth T.C."/>
            <person name="Theobald S."/>
            <person name="Frisvad J.C."/>
            <person name="Larsen T.O."/>
            <person name="Kjaerboelling I."/>
            <person name="Rothschild-Mancinelli K."/>
            <person name="Lyhne E.K."/>
            <person name="Kogle M.E."/>
            <person name="Barry K."/>
            <person name="Clum A."/>
            <person name="Na H."/>
            <person name="Ledsgaard L."/>
            <person name="Lin J."/>
            <person name="Lipzen A."/>
            <person name="Kuo A."/>
            <person name="Riley R."/>
            <person name="Mondo S."/>
            <person name="Labutti K."/>
            <person name="Haridas S."/>
            <person name="Pangalinan J."/>
            <person name="Salamov A.A."/>
            <person name="Simmons B.A."/>
            <person name="Magnuson J.K."/>
            <person name="Chen J."/>
            <person name="Drula E."/>
            <person name="Henrissat B."/>
            <person name="Wiebenga A."/>
            <person name="Lubbers R.J."/>
            <person name="Gomes A.C."/>
            <person name="Makela M.R."/>
            <person name="Stajich J."/>
            <person name="Grigoriev I.V."/>
            <person name="Mortensen U.H."/>
            <person name="De Vries R.P."/>
            <person name="Baker S.E."/>
            <person name="Andersen M.R."/>
        </authorList>
    </citation>
    <scope>NUCLEOTIDE SEQUENCE [LARGE SCALE GENOMIC DNA]</scope>
    <source>
        <strain evidence="8 9">CBS 209.92</strain>
    </source>
</reference>
<dbReference type="CDD" id="cd12148">
    <property type="entry name" value="fungal_TF_MHR"/>
    <property type="match status" value="1"/>
</dbReference>
<organism evidence="8 9">
    <name type="scientific">Aspergillus keveii</name>
    <dbReference type="NCBI Taxonomy" id="714993"/>
    <lineage>
        <taxon>Eukaryota</taxon>
        <taxon>Fungi</taxon>
        <taxon>Dikarya</taxon>
        <taxon>Ascomycota</taxon>
        <taxon>Pezizomycotina</taxon>
        <taxon>Eurotiomycetes</taxon>
        <taxon>Eurotiomycetidae</taxon>
        <taxon>Eurotiales</taxon>
        <taxon>Aspergillaceae</taxon>
        <taxon>Aspergillus</taxon>
        <taxon>Aspergillus subgen. Nidulantes</taxon>
    </lineage>
</organism>
<evidence type="ECO:0000256" key="5">
    <source>
        <dbReference type="ARBA" id="ARBA00023163"/>
    </source>
</evidence>
<dbReference type="PROSITE" id="PS00463">
    <property type="entry name" value="ZN2_CY6_FUNGAL_1"/>
    <property type="match status" value="1"/>
</dbReference>
<dbReference type="InterPro" id="IPR007219">
    <property type="entry name" value="XnlR_reg_dom"/>
</dbReference>
<dbReference type="Gene3D" id="4.10.240.10">
    <property type="entry name" value="Zn(2)-C6 fungal-type DNA-binding domain"/>
    <property type="match status" value="1"/>
</dbReference>
<dbReference type="Proteomes" id="UP001610563">
    <property type="component" value="Unassembled WGS sequence"/>
</dbReference>
<comment type="subcellular location">
    <subcellularLocation>
        <location evidence="1">Nucleus</location>
    </subcellularLocation>
</comment>
<dbReference type="Pfam" id="PF00172">
    <property type="entry name" value="Zn_clus"/>
    <property type="match status" value="1"/>
</dbReference>
<evidence type="ECO:0000256" key="3">
    <source>
        <dbReference type="ARBA" id="ARBA00023015"/>
    </source>
</evidence>
<keyword evidence="9" id="KW-1185">Reference proteome</keyword>
<dbReference type="SMART" id="SM00066">
    <property type="entry name" value="GAL4"/>
    <property type="match status" value="1"/>
</dbReference>
<accession>A0ABR4FH92</accession>
<keyword evidence="5" id="KW-0804">Transcription</keyword>
<dbReference type="InterPro" id="IPR050815">
    <property type="entry name" value="TF_fung"/>
</dbReference>
<keyword evidence="3" id="KW-0805">Transcription regulation</keyword>
<evidence type="ECO:0000256" key="2">
    <source>
        <dbReference type="ARBA" id="ARBA00022723"/>
    </source>
</evidence>
<evidence type="ECO:0000256" key="1">
    <source>
        <dbReference type="ARBA" id="ARBA00004123"/>
    </source>
</evidence>
<dbReference type="PANTHER" id="PTHR47338:SF4">
    <property type="entry name" value="ZN(II)2CYS6 TRANSCRIPTION FACTOR (EUROFUNG)"/>
    <property type="match status" value="1"/>
</dbReference>
<dbReference type="InterPro" id="IPR036864">
    <property type="entry name" value="Zn2-C6_fun-type_DNA-bd_sf"/>
</dbReference>
<dbReference type="InterPro" id="IPR001138">
    <property type="entry name" value="Zn2Cys6_DnaBD"/>
</dbReference>
<dbReference type="SMART" id="SM00906">
    <property type="entry name" value="Fungal_trans"/>
    <property type="match status" value="1"/>
</dbReference>
<evidence type="ECO:0000313" key="9">
    <source>
        <dbReference type="Proteomes" id="UP001610563"/>
    </source>
</evidence>
<dbReference type="CDD" id="cd00067">
    <property type="entry name" value="GAL4"/>
    <property type="match status" value="1"/>
</dbReference>
<comment type="caution">
    <text evidence="8">The sequence shown here is derived from an EMBL/GenBank/DDBJ whole genome shotgun (WGS) entry which is preliminary data.</text>
</comment>
<dbReference type="SUPFAM" id="SSF57701">
    <property type="entry name" value="Zn2/Cys6 DNA-binding domain"/>
    <property type="match status" value="1"/>
</dbReference>
<gene>
    <name evidence="8" type="ORF">BJX66DRAFT_331086</name>
</gene>
<keyword evidence="4" id="KW-0238">DNA-binding</keyword>